<dbReference type="OMA" id="CTQISPI"/>
<evidence type="ECO:0000313" key="2">
    <source>
        <dbReference type="Proteomes" id="UP000683925"/>
    </source>
</evidence>
<comment type="caution">
    <text evidence="1">The sequence shown here is derived from an EMBL/GenBank/DDBJ whole genome shotgun (WGS) entry which is preliminary data.</text>
</comment>
<dbReference type="OrthoDB" id="302866at2759"/>
<dbReference type="EMBL" id="CAJJDP010000043">
    <property type="protein sequence ID" value="CAD8163263.1"/>
    <property type="molecule type" value="Genomic_DNA"/>
</dbReference>
<evidence type="ECO:0000313" key="1">
    <source>
        <dbReference type="EMBL" id="CAD8163263.1"/>
    </source>
</evidence>
<gene>
    <name evidence="1" type="ORF">POCTA_138.1.T0430074</name>
</gene>
<dbReference type="AlphaFoldDB" id="A0A8S1UGN0"/>
<keyword evidence="2" id="KW-1185">Reference proteome</keyword>
<organism evidence="1 2">
    <name type="scientific">Paramecium octaurelia</name>
    <dbReference type="NCBI Taxonomy" id="43137"/>
    <lineage>
        <taxon>Eukaryota</taxon>
        <taxon>Sar</taxon>
        <taxon>Alveolata</taxon>
        <taxon>Ciliophora</taxon>
        <taxon>Intramacronucleata</taxon>
        <taxon>Oligohymenophorea</taxon>
        <taxon>Peniculida</taxon>
        <taxon>Parameciidae</taxon>
        <taxon>Paramecium</taxon>
    </lineage>
</organism>
<proteinExistence type="predicted"/>
<name>A0A8S1UGN0_PAROT</name>
<reference evidence="1" key="1">
    <citation type="submission" date="2021-01" db="EMBL/GenBank/DDBJ databases">
        <authorList>
            <consortium name="Genoscope - CEA"/>
            <person name="William W."/>
        </authorList>
    </citation>
    <scope>NUCLEOTIDE SEQUENCE</scope>
</reference>
<sequence>MQTPFRKQPKSVKQIIKELILKEMEKEGKKTNFNIVVIPTRVGQSCWGTTNLRRISPTNYQRVDQGPVFSPINCTQISPITFSQGTPKNSKTKQKSKYQKLLKMTDEQPYQYKKQQERYKTEARQKSLSLNTAKNIHQRLPSLPRKINYLTEEAKSLQIKLTDTIEGYQVHEDDMSFEIDEYVKMKYIKQIKYQGN</sequence>
<accession>A0A8S1UGN0</accession>
<dbReference type="Proteomes" id="UP000683925">
    <property type="component" value="Unassembled WGS sequence"/>
</dbReference>
<protein>
    <submittedName>
        <fullName evidence="1">Uncharacterized protein</fullName>
    </submittedName>
</protein>